<dbReference type="InterPro" id="IPR011701">
    <property type="entry name" value="MFS"/>
</dbReference>
<organism evidence="7 8">
    <name type="scientific">Aspergillus bertholletiae</name>
    <dbReference type="NCBI Taxonomy" id="1226010"/>
    <lineage>
        <taxon>Eukaryota</taxon>
        <taxon>Fungi</taxon>
        <taxon>Dikarya</taxon>
        <taxon>Ascomycota</taxon>
        <taxon>Pezizomycotina</taxon>
        <taxon>Eurotiomycetes</taxon>
        <taxon>Eurotiomycetidae</taxon>
        <taxon>Eurotiales</taxon>
        <taxon>Aspergillaceae</taxon>
        <taxon>Aspergillus</taxon>
        <taxon>Aspergillus subgen. Circumdati</taxon>
    </lineage>
</organism>
<dbReference type="PROSITE" id="PS50850">
    <property type="entry name" value="MFS"/>
    <property type="match status" value="1"/>
</dbReference>
<dbReference type="Gene3D" id="1.20.1250.20">
    <property type="entry name" value="MFS general substrate transporter like domains"/>
    <property type="match status" value="1"/>
</dbReference>
<evidence type="ECO:0000313" key="8">
    <source>
        <dbReference type="Proteomes" id="UP000326198"/>
    </source>
</evidence>
<keyword evidence="2 5" id="KW-0812">Transmembrane</keyword>
<dbReference type="SUPFAM" id="SSF103473">
    <property type="entry name" value="MFS general substrate transporter"/>
    <property type="match status" value="1"/>
</dbReference>
<comment type="subcellular location">
    <subcellularLocation>
        <location evidence="1">Membrane</location>
        <topology evidence="1">Multi-pass membrane protein</topology>
    </subcellularLocation>
</comment>
<evidence type="ECO:0000256" key="4">
    <source>
        <dbReference type="ARBA" id="ARBA00023136"/>
    </source>
</evidence>
<feature type="transmembrane region" description="Helical" evidence="5">
    <location>
        <begin position="328"/>
        <end position="353"/>
    </location>
</feature>
<feature type="transmembrane region" description="Helical" evidence="5">
    <location>
        <begin position="64"/>
        <end position="86"/>
    </location>
</feature>
<reference evidence="7 8" key="1">
    <citation type="submission" date="2019-04" db="EMBL/GenBank/DDBJ databases">
        <title>Friends and foes A comparative genomics studyof 23 Aspergillus species from section Flavi.</title>
        <authorList>
            <consortium name="DOE Joint Genome Institute"/>
            <person name="Kjaerbolling I."/>
            <person name="Vesth T."/>
            <person name="Frisvad J.C."/>
            <person name="Nybo J.L."/>
            <person name="Theobald S."/>
            <person name="Kildgaard S."/>
            <person name="Isbrandt T."/>
            <person name="Kuo A."/>
            <person name="Sato A."/>
            <person name="Lyhne E.K."/>
            <person name="Kogle M.E."/>
            <person name="Wiebenga A."/>
            <person name="Kun R.S."/>
            <person name="Lubbers R.J."/>
            <person name="Makela M.R."/>
            <person name="Barry K."/>
            <person name="Chovatia M."/>
            <person name="Clum A."/>
            <person name="Daum C."/>
            <person name="Haridas S."/>
            <person name="He G."/>
            <person name="LaButti K."/>
            <person name="Lipzen A."/>
            <person name="Mondo S."/>
            <person name="Riley R."/>
            <person name="Salamov A."/>
            <person name="Simmons B.A."/>
            <person name="Magnuson J.K."/>
            <person name="Henrissat B."/>
            <person name="Mortensen U.H."/>
            <person name="Larsen T.O."/>
            <person name="Devries R.P."/>
            <person name="Grigoriev I.V."/>
            <person name="Machida M."/>
            <person name="Baker S.E."/>
            <person name="Andersen M.R."/>
        </authorList>
    </citation>
    <scope>NUCLEOTIDE SEQUENCE [LARGE SCALE GENOMIC DNA]</scope>
    <source>
        <strain evidence="7 8">IBT 29228</strain>
    </source>
</reference>
<protein>
    <submittedName>
        <fullName evidence="7">Major facilitator superfamily domain-containing protein</fullName>
    </submittedName>
</protein>
<sequence length="551" mass="61447">MTESLEIREVNLERPRTPPGTVYFGEGPIDLDGIEEDIDGHVILQPQPSSDPNEPLNWPTHQKAINFGIASLFTLMVFATLDIGTVTWDSLSGELGYGMAYLNDSYAAGLAGMAIGCIFFVPAADLIGRKPVYMFASFIIVLANIGQATFQTRVQYIVLQVIAGLAGSVNDAIIQMTIVDVFFVHQRATMNGIYTTVVVIGTYLSLIPAGYIIRSQGWRWVWWWCAILNSVVFLLIIFAYEETRYERPADRFQIGEDARMARGAEEKQSTVSDIDKEKPMPSHCDIIPQRAEQESIPQRRTYWERMTVFTPSDSLSCKSYWRHMWTPFVLFFRIPAVTFVAIEYSVMMCWIAILATTQAILFVEPPYNFSSIGVGNINIAPFIGSVIGAIYGGPLNDYYVVYMARRRGGYYDPELRLHMLLAPMIICPLGLFLYGISIANEQPWIIPLVGSSFIGFGIGSVTSIVLPYYGDSYRELVAEGLVIITFVRNLVSMGISFAITPWMVGLGVQNMFISAGCLCFGIMALTIPMMIWGRKARSSTADYYYNVVAGG</sequence>
<accession>A0A5N7BJQ5</accession>
<feature type="transmembrane region" description="Helical" evidence="5">
    <location>
        <begin position="220"/>
        <end position="240"/>
    </location>
</feature>
<keyword evidence="8" id="KW-1185">Reference proteome</keyword>
<dbReference type="GO" id="GO:0022857">
    <property type="term" value="F:transmembrane transporter activity"/>
    <property type="evidence" value="ECO:0007669"/>
    <property type="project" value="InterPro"/>
</dbReference>
<evidence type="ECO:0000256" key="3">
    <source>
        <dbReference type="ARBA" id="ARBA00022989"/>
    </source>
</evidence>
<dbReference type="AlphaFoldDB" id="A0A5N7BJQ5"/>
<dbReference type="InterPro" id="IPR020846">
    <property type="entry name" value="MFS_dom"/>
</dbReference>
<dbReference type="Proteomes" id="UP000326198">
    <property type="component" value="Unassembled WGS sequence"/>
</dbReference>
<evidence type="ECO:0000259" key="6">
    <source>
        <dbReference type="PROSITE" id="PS50850"/>
    </source>
</evidence>
<keyword evidence="4 5" id="KW-0472">Membrane</keyword>
<dbReference type="GO" id="GO:0005886">
    <property type="term" value="C:plasma membrane"/>
    <property type="evidence" value="ECO:0007669"/>
    <property type="project" value="TreeGrafter"/>
</dbReference>
<dbReference type="OrthoDB" id="5215911at2759"/>
<feature type="transmembrane region" description="Helical" evidence="5">
    <location>
        <begin position="373"/>
        <end position="394"/>
    </location>
</feature>
<evidence type="ECO:0000256" key="1">
    <source>
        <dbReference type="ARBA" id="ARBA00004141"/>
    </source>
</evidence>
<feature type="transmembrane region" description="Helical" evidence="5">
    <location>
        <begin position="106"/>
        <end position="124"/>
    </location>
</feature>
<feature type="domain" description="Major facilitator superfamily (MFS) profile" evidence="6">
    <location>
        <begin position="63"/>
        <end position="534"/>
    </location>
</feature>
<dbReference type="PANTHER" id="PTHR23502:SF50">
    <property type="entry name" value="TRANSPORTER, PUTATIVE (AFU_ORTHOLOGUE AFUA_5G00430)-RELATED"/>
    <property type="match status" value="1"/>
</dbReference>
<evidence type="ECO:0000313" key="7">
    <source>
        <dbReference type="EMBL" id="KAE8382003.1"/>
    </source>
</evidence>
<feature type="transmembrane region" description="Helical" evidence="5">
    <location>
        <begin position="191"/>
        <end position="214"/>
    </location>
</feature>
<feature type="transmembrane region" description="Helical" evidence="5">
    <location>
        <begin position="511"/>
        <end position="532"/>
    </location>
</feature>
<feature type="transmembrane region" description="Helical" evidence="5">
    <location>
        <begin position="476"/>
        <end position="499"/>
    </location>
</feature>
<gene>
    <name evidence="7" type="ORF">BDV26DRAFT_288978</name>
</gene>
<name>A0A5N7BJQ5_9EURO</name>
<feature type="transmembrane region" description="Helical" evidence="5">
    <location>
        <begin position="156"/>
        <end position="179"/>
    </location>
</feature>
<dbReference type="PANTHER" id="PTHR23502">
    <property type="entry name" value="MAJOR FACILITATOR SUPERFAMILY"/>
    <property type="match status" value="1"/>
</dbReference>
<feature type="transmembrane region" description="Helical" evidence="5">
    <location>
        <begin position="444"/>
        <end position="469"/>
    </location>
</feature>
<feature type="transmembrane region" description="Helical" evidence="5">
    <location>
        <begin position="415"/>
        <end position="438"/>
    </location>
</feature>
<evidence type="ECO:0000256" key="5">
    <source>
        <dbReference type="SAM" id="Phobius"/>
    </source>
</evidence>
<dbReference type="EMBL" id="ML736166">
    <property type="protein sequence ID" value="KAE8382003.1"/>
    <property type="molecule type" value="Genomic_DNA"/>
</dbReference>
<dbReference type="Pfam" id="PF07690">
    <property type="entry name" value="MFS_1"/>
    <property type="match status" value="1"/>
</dbReference>
<evidence type="ECO:0000256" key="2">
    <source>
        <dbReference type="ARBA" id="ARBA00022692"/>
    </source>
</evidence>
<dbReference type="InterPro" id="IPR036259">
    <property type="entry name" value="MFS_trans_sf"/>
</dbReference>
<keyword evidence="3 5" id="KW-1133">Transmembrane helix</keyword>
<feature type="transmembrane region" description="Helical" evidence="5">
    <location>
        <begin position="131"/>
        <end position="150"/>
    </location>
</feature>
<proteinExistence type="predicted"/>